<feature type="non-terminal residue" evidence="1">
    <location>
        <position position="398"/>
    </location>
</feature>
<organism evidence="1 2">
    <name type="scientific">Prorocentrum cordatum</name>
    <dbReference type="NCBI Taxonomy" id="2364126"/>
    <lineage>
        <taxon>Eukaryota</taxon>
        <taxon>Sar</taxon>
        <taxon>Alveolata</taxon>
        <taxon>Dinophyceae</taxon>
        <taxon>Prorocentrales</taxon>
        <taxon>Prorocentraceae</taxon>
        <taxon>Prorocentrum</taxon>
    </lineage>
</organism>
<proteinExistence type="predicted"/>
<comment type="caution">
    <text evidence="1">The sequence shown here is derived from an EMBL/GenBank/DDBJ whole genome shotgun (WGS) entry which is preliminary data.</text>
</comment>
<keyword evidence="2" id="KW-1185">Reference proteome</keyword>
<protein>
    <recommendedName>
        <fullName evidence="3">Subtilisin</fullName>
    </recommendedName>
</protein>
<dbReference type="EMBL" id="CAUYUJ010019482">
    <property type="protein sequence ID" value="CAK0891472.1"/>
    <property type="molecule type" value="Genomic_DNA"/>
</dbReference>
<gene>
    <name evidence="1" type="ORF">PCOR1329_LOCUS71417</name>
</gene>
<reference evidence="1" key="1">
    <citation type="submission" date="2023-10" db="EMBL/GenBank/DDBJ databases">
        <authorList>
            <person name="Chen Y."/>
            <person name="Shah S."/>
            <person name="Dougan E. K."/>
            <person name="Thang M."/>
            <person name="Chan C."/>
        </authorList>
    </citation>
    <scope>NUCLEOTIDE SEQUENCE [LARGE SCALE GENOMIC DNA]</scope>
</reference>
<sequence length="398" mass="40099">VPTAWCSHAVFFCLGLLARVFVLPAGWGWRSQAACEGAPVPLEAVSTGGECVWPSVEQFRLLASQLARRITLLDAPPGAAVVLTVGGDSYEEPTVADADVLEMRPPRGLGAPLFGVAELSTNRFAAAPVAVAMWARLRAATMLRGVPVPASPFALAAGAGGGAAWVPQCVQLDDRAGATVMMAVPLAAPLVGSDAAGLDGAGAVATALGMPVPPAAAPAAAPVPAAAYLAAAAAAAGAGGAAMADCRGHLRVRRAEGRRAPDSASAALLAAPTPQAEAMRCDADSIGQQHVRDCRLLELGCCHDQGNCAKVASHELIGCQIQLIEGRHCEDAVTAQVAAEDMKRGRGKSAKAASASLLAVEAGHYAGATAGKGPLCIAPALTDVIVDQLETEAAIAKE</sequence>
<evidence type="ECO:0000313" key="2">
    <source>
        <dbReference type="Proteomes" id="UP001189429"/>
    </source>
</evidence>
<evidence type="ECO:0008006" key="3">
    <source>
        <dbReference type="Google" id="ProtNLM"/>
    </source>
</evidence>
<dbReference type="Proteomes" id="UP001189429">
    <property type="component" value="Unassembled WGS sequence"/>
</dbReference>
<feature type="non-terminal residue" evidence="1">
    <location>
        <position position="1"/>
    </location>
</feature>
<accession>A0ABN9WX38</accession>
<evidence type="ECO:0000313" key="1">
    <source>
        <dbReference type="EMBL" id="CAK0891472.1"/>
    </source>
</evidence>
<name>A0ABN9WX38_9DINO</name>